<name>A0A5C1AJB7_9BACT</name>
<evidence type="ECO:0000313" key="1">
    <source>
        <dbReference type="EMBL" id="QEL16998.1"/>
    </source>
</evidence>
<reference evidence="2" key="1">
    <citation type="submission" date="2019-08" db="EMBL/GenBank/DDBJ databases">
        <title>Limnoglobus roseus gen. nov., sp. nov., a novel freshwater planctomycete with a giant genome from the family Gemmataceae.</title>
        <authorList>
            <person name="Kulichevskaya I.S."/>
            <person name="Naumoff D.G."/>
            <person name="Miroshnikov K."/>
            <person name="Ivanova A."/>
            <person name="Philippov D.A."/>
            <person name="Hakobyan A."/>
            <person name="Rijpstra I.C."/>
            <person name="Sinninghe Damste J.S."/>
            <person name="Liesack W."/>
            <person name="Dedysh S.N."/>
        </authorList>
    </citation>
    <scope>NUCLEOTIDE SEQUENCE [LARGE SCALE GENOMIC DNA]</scope>
    <source>
        <strain evidence="2">PX52</strain>
    </source>
</reference>
<evidence type="ECO:0000313" key="2">
    <source>
        <dbReference type="Proteomes" id="UP000324974"/>
    </source>
</evidence>
<protein>
    <submittedName>
        <fullName evidence="1">Uncharacterized protein</fullName>
    </submittedName>
</protein>
<accession>A0A5C1AJB7</accession>
<organism evidence="1 2">
    <name type="scientific">Limnoglobus roseus</name>
    <dbReference type="NCBI Taxonomy" id="2598579"/>
    <lineage>
        <taxon>Bacteria</taxon>
        <taxon>Pseudomonadati</taxon>
        <taxon>Planctomycetota</taxon>
        <taxon>Planctomycetia</taxon>
        <taxon>Gemmatales</taxon>
        <taxon>Gemmataceae</taxon>
        <taxon>Limnoglobus</taxon>
    </lineage>
</organism>
<dbReference type="AlphaFoldDB" id="A0A5C1AJB7"/>
<dbReference type="KEGG" id="lrs:PX52LOC_03974"/>
<dbReference type="EMBL" id="CP042425">
    <property type="protein sequence ID" value="QEL16998.1"/>
    <property type="molecule type" value="Genomic_DNA"/>
</dbReference>
<keyword evidence="2" id="KW-1185">Reference proteome</keyword>
<sequence>MVAVMLGVMLAHATTVSGDATVRGKAGPSDIVVTTTTRLAGAIHSVTWNGKEFIDSTDHGRQLQSACAFDCGRPNFWAEAYNPTEAGSRRDGAGPRSTSQLLRLRAAGNVLETKSRTAFWLNPGEKSEKYPALNAKPLSDHLLSKTVTVGHQGLAHAIEYAVTFSVPPTERHTFAQFEALTGYMPAEFRVFETFDPQTKQLADITDGPGEQKRPLVFSTPTGSHAMGVISFDLPKGLSGPSYGRWRFQAEKVVKWNAVYRLRDPDGVPPGEYRFQLFVAVGSRENVRATLEQLIALQK</sequence>
<dbReference type="OrthoDB" id="9157600at2"/>
<dbReference type="RefSeq" id="WP_149111659.1">
    <property type="nucleotide sequence ID" value="NZ_CP042425.1"/>
</dbReference>
<gene>
    <name evidence="1" type="ORF">PX52LOC_03974</name>
</gene>
<dbReference type="Proteomes" id="UP000324974">
    <property type="component" value="Chromosome"/>
</dbReference>
<proteinExistence type="predicted"/>